<dbReference type="SUPFAM" id="SSF55073">
    <property type="entry name" value="Nucleotide cyclase"/>
    <property type="match status" value="1"/>
</dbReference>
<feature type="domain" description="GGDEF" evidence="3">
    <location>
        <begin position="167"/>
        <end position="296"/>
    </location>
</feature>
<comment type="catalytic activity">
    <reaction evidence="2">
        <text>2 GTP = 3',3'-c-di-GMP + 2 diphosphate</text>
        <dbReference type="Rhea" id="RHEA:24898"/>
        <dbReference type="ChEBI" id="CHEBI:33019"/>
        <dbReference type="ChEBI" id="CHEBI:37565"/>
        <dbReference type="ChEBI" id="CHEBI:58805"/>
        <dbReference type="EC" id="2.7.7.65"/>
    </reaction>
</comment>
<dbReference type="PANTHER" id="PTHR45138">
    <property type="entry name" value="REGULATORY COMPONENTS OF SENSORY TRANSDUCTION SYSTEM"/>
    <property type="match status" value="1"/>
</dbReference>
<evidence type="ECO:0000313" key="4">
    <source>
        <dbReference type="EMBL" id="GGW51249.1"/>
    </source>
</evidence>
<proteinExistence type="predicted"/>
<gene>
    <name evidence="4" type="ORF">GCM10008111_04010</name>
</gene>
<dbReference type="PROSITE" id="PS50887">
    <property type="entry name" value="GGDEF"/>
    <property type="match status" value="1"/>
</dbReference>
<dbReference type="Gene3D" id="3.30.70.270">
    <property type="match status" value="1"/>
</dbReference>
<evidence type="ECO:0000256" key="1">
    <source>
        <dbReference type="ARBA" id="ARBA00012528"/>
    </source>
</evidence>
<comment type="caution">
    <text evidence="4">The sequence shown here is derived from an EMBL/GenBank/DDBJ whole genome shotgun (WGS) entry which is preliminary data.</text>
</comment>
<keyword evidence="5" id="KW-1185">Reference proteome</keyword>
<dbReference type="EC" id="2.7.7.65" evidence="1"/>
<dbReference type="EMBL" id="BMYR01000001">
    <property type="protein sequence ID" value="GGW51249.1"/>
    <property type="molecule type" value="Genomic_DNA"/>
</dbReference>
<accession>A0ABQ2WHA9</accession>
<protein>
    <recommendedName>
        <fullName evidence="1">diguanylate cyclase</fullName>
        <ecNumber evidence="1">2.7.7.65</ecNumber>
    </recommendedName>
</protein>
<dbReference type="Proteomes" id="UP000634667">
    <property type="component" value="Unassembled WGS sequence"/>
</dbReference>
<dbReference type="PANTHER" id="PTHR45138:SF9">
    <property type="entry name" value="DIGUANYLATE CYCLASE DGCM-RELATED"/>
    <property type="match status" value="1"/>
</dbReference>
<dbReference type="InterPro" id="IPR043128">
    <property type="entry name" value="Rev_trsase/Diguanyl_cyclase"/>
</dbReference>
<dbReference type="SMART" id="SM00267">
    <property type="entry name" value="GGDEF"/>
    <property type="match status" value="1"/>
</dbReference>
<dbReference type="Pfam" id="PF00990">
    <property type="entry name" value="GGDEF"/>
    <property type="match status" value="1"/>
</dbReference>
<evidence type="ECO:0000313" key="5">
    <source>
        <dbReference type="Proteomes" id="UP000634667"/>
    </source>
</evidence>
<dbReference type="NCBIfam" id="TIGR00254">
    <property type="entry name" value="GGDEF"/>
    <property type="match status" value="1"/>
</dbReference>
<evidence type="ECO:0000259" key="3">
    <source>
        <dbReference type="PROSITE" id="PS50887"/>
    </source>
</evidence>
<reference evidence="5" key="1">
    <citation type="journal article" date="2019" name="Int. J. Syst. Evol. Microbiol.">
        <title>The Global Catalogue of Microorganisms (GCM) 10K type strain sequencing project: providing services to taxonomists for standard genome sequencing and annotation.</title>
        <authorList>
            <consortium name="The Broad Institute Genomics Platform"/>
            <consortium name="The Broad Institute Genome Sequencing Center for Infectious Disease"/>
            <person name="Wu L."/>
            <person name="Ma J."/>
        </authorList>
    </citation>
    <scope>NUCLEOTIDE SEQUENCE [LARGE SCALE GENOMIC DNA]</scope>
    <source>
        <strain evidence="5">KCTC 23723</strain>
    </source>
</reference>
<sequence>MWQESGNLTNAFGDLTISSNWQDSPDCSENSLVSQLQTTLDLQQQLDIFSMSAGRVLTLSGLTLKTALGEFTARGSKNGQHQHLVTLTLEKQVLAELCYEAEYAFTPLIQQQLLLLESEWLFALRNALVVSRLQQMALKDPLTLLGNRRFFDDSFAKAIQLAKRHQSPFVLLLLDLDNFKQVNDISGHSVGDDVLLKVADCMRDTLRATDSLFRFGGDEFAVLLSDSDAEHAERVSERLLQAIKQDAFLAEHQVGCSIGLARLAPEQQARDVFHQADEALYQAKLSGKGKVRHSSLTRPKFAEARAGALLAAS</sequence>
<name>A0ABQ2WHA9_9ALTE</name>
<dbReference type="InterPro" id="IPR050469">
    <property type="entry name" value="Diguanylate_Cyclase"/>
</dbReference>
<organism evidence="4 5">
    <name type="scientific">Alishewanella tabrizica</name>
    <dbReference type="NCBI Taxonomy" id="671278"/>
    <lineage>
        <taxon>Bacteria</taxon>
        <taxon>Pseudomonadati</taxon>
        <taxon>Pseudomonadota</taxon>
        <taxon>Gammaproteobacteria</taxon>
        <taxon>Alteromonadales</taxon>
        <taxon>Alteromonadaceae</taxon>
        <taxon>Alishewanella</taxon>
    </lineage>
</organism>
<dbReference type="InterPro" id="IPR029787">
    <property type="entry name" value="Nucleotide_cyclase"/>
</dbReference>
<evidence type="ECO:0000256" key="2">
    <source>
        <dbReference type="ARBA" id="ARBA00034247"/>
    </source>
</evidence>
<dbReference type="InterPro" id="IPR000160">
    <property type="entry name" value="GGDEF_dom"/>
</dbReference>
<dbReference type="CDD" id="cd01949">
    <property type="entry name" value="GGDEF"/>
    <property type="match status" value="1"/>
</dbReference>